<keyword evidence="7" id="KW-1185">Reference proteome</keyword>
<dbReference type="EMBL" id="LCWF01000070">
    <property type="protein sequence ID" value="KKY23196.1"/>
    <property type="molecule type" value="Genomic_DNA"/>
</dbReference>
<dbReference type="SUPFAM" id="SSF49344">
    <property type="entry name" value="CBD9-like"/>
    <property type="match status" value="1"/>
</dbReference>
<evidence type="ECO:0000256" key="4">
    <source>
        <dbReference type="SAM" id="SignalP"/>
    </source>
</evidence>
<dbReference type="PANTHER" id="PTHR47190">
    <property type="entry name" value="DEHYDROGENASE, PUTATIVE-RELATED"/>
    <property type="match status" value="1"/>
</dbReference>
<dbReference type="SUPFAM" id="SSF54373">
    <property type="entry name" value="FAD-linked reductases, C-terminal domain"/>
    <property type="match status" value="1"/>
</dbReference>
<dbReference type="Gene3D" id="3.50.50.60">
    <property type="entry name" value="FAD/NAD(P)-binding domain"/>
    <property type="match status" value="1"/>
</dbReference>
<organism evidence="6 7">
    <name type="scientific">Phaeomoniella chlamydospora</name>
    <name type="common">Phaeoacremonium chlamydosporum</name>
    <dbReference type="NCBI Taxonomy" id="158046"/>
    <lineage>
        <taxon>Eukaryota</taxon>
        <taxon>Fungi</taxon>
        <taxon>Dikarya</taxon>
        <taxon>Ascomycota</taxon>
        <taxon>Pezizomycotina</taxon>
        <taxon>Eurotiomycetes</taxon>
        <taxon>Chaetothyriomycetidae</taxon>
        <taxon>Phaeomoniellales</taxon>
        <taxon>Phaeomoniellaceae</taxon>
        <taxon>Phaeomoniella</taxon>
    </lineage>
</organism>
<dbReference type="InterPro" id="IPR007867">
    <property type="entry name" value="GMC_OxRtase_C"/>
</dbReference>
<keyword evidence="2" id="KW-0285">Flavoprotein</keyword>
<evidence type="ECO:0000256" key="3">
    <source>
        <dbReference type="SAM" id="MobiDB-lite"/>
    </source>
</evidence>
<dbReference type="InterPro" id="IPR036188">
    <property type="entry name" value="FAD/NAD-bd_sf"/>
</dbReference>
<evidence type="ECO:0000313" key="6">
    <source>
        <dbReference type="EMBL" id="KKY23196.1"/>
    </source>
</evidence>
<feature type="domain" description="Glucose-methanol-choline oxidoreductase N-terminal" evidence="5">
    <location>
        <begin position="321"/>
        <end position="344"/>
    </location>
</feature>
<proteinExistence type="inferred from homology"/>
<evidence type="ECO:0000259" key="5">
    <source>
        <dbReference type="PROSITE" id="PS00623"/>
    </source>
</evidence>
<feature type="region of interest" description="Disordered" evidence="3">
    <location>
        <begin position="208"/>
        <end position="231"/>
    </location>
</feature>
<keyword evidence="2" id="KW-0274">FAD</keyword>
<dbReference type="CDD" id="cd09630">
    <property type="entry name" value="CDH_like_cytochrome"/>
    <property type="match status" value="1"/>
</dbReference>
<sequence length="814" mass="86528">MFSVILFFALALRAWADGVASYTDSNTNITFAAYTDSTTGYMCGFAMPETIDTDFIATVVAPLSNGTGWAGIDFGAAMVGHLLAVAWPDGNTVVSSFREATGYTSPSVYENSSMSISPIEAGTFVNSSHMSWTFVCGGCVTNDSFTFSSNDTESVFGWAFSTTAVSDPSDSSSALTMHSAGYGQFGLTFSDAQSAHYSTWAAMATTASSNSTTSTGSTSNSTSTGRTSSANITTTTSNTTYDYIIVGAGPAGLIVAERIAETGASVLLVERGEASTYSTGGTDLVSWNDTVTQYDVPALAYYLTSASDTSEYCTDTADQAGCLLGGGSMVNALMYVKPPKHDFDDKWPTGWKSSDVADAEDRLYARNPGTLMSSADGKRYDQGAYDVLSSFLSSSGWSSIDALEDVESKHDVFSHPPWNIHQHERGGPVKTYLPLAEELSNFHLRLNTKVVRAVRNSTWISGIEVETSGTTHEIINITPSTGKVILAAGALSTPRTLIYSGIGPTDQIETVQSALSGSVTLPASSSWIDLPVGVGLKDHPILTVLLNTTSNLTSLPSTAFTDPGNSSISLWAEGSGLLTQAGQRLNFWTSVVSPSDNKTRYIQGTCNSPADKQVKIKAYVTHGLTSSTNLLLDSTGENTVFESDPWLKTQGDIEAYEIFFDRLLNMTRSNSSTLTALLADGSKVPSNYTGTELYTNLKTTLTSGAHYVGTAKMGTDDGRINNGTSVVDTNTKVYGTDNLFVVDASIHPDLPTGNTQAIIMVAAEKAAEKILALDGVSIGSGSGNSTSSSLILDFVIYWFGFERFVFIYGRSNFW</sequence>
<protein>
    <submittedName>
        <fullName evidence="6">Putative cellobiose dehydrogenase</fullName>
    </submittedName>
</protein>
<dbReference type="Pfam" id="PF13450">
    <property type="entry name" value="NAD_binding_8"/>
    <property type="match status" value="1"/>
</dbReference>
<dbReference type="SUPFAM" id="SSF51905">
    <property type="entry name" value="FAD/NAD(P)-binding domain"/>
    <property type="match status" value="1"/>
</dbReference>
<dbReference type="OrthoDB" id="413885at2759"/>
<dbReference type="Gene3D" id="3.30.410.10">
    <property type="entry name" value="Cholesterol Oxidase, domain 2"/>
    <property type="match status" value="1"/>
</dbReference>
<feature type="chain" id="PRO_5002543655" evidence="4">
    <location>
        <begin position="17"/>
        <end position="814"/>
    </location>
</feature>
<comment type="caution">
    <text evidence="6">The sequence shown here is derived from an EMBL/GenBank/DDBJ whole genome shotgun (WGS) entry which is preliminary data.</text>
</comment>
<dbReference type="Gene3D" id="2.60.40.1210">
    <property type="entry name" value="Cellobiose dehydrogenase, cytochrome domain"/>
    <property type="match status" value="1"/>
</dbReference>
<dbReference type="PANTHER" id="PTHR47190:SF4">
    <property type="entry name" value="DEHYDROGENASE, PUTATIVE-RELATED"/>
    <property type="match status" value="1"/>
</dbReference>
<keyword evidence="4" id="KW-0732">Signal</keyword>
<dbReference type="InterPro" id="IPR015920">
    <property type="entry name" value="Cellobiose_DH-like_cyt"/>
</dbReference>
<dbReference type="InterPro" id="IPR053208">
    <property type="entry name" value="GMC_Oxidoreductase_CD"/>
</dbReference>
<comment type="similarity">
    <text evidence="1 2">Belongs to the GMC oxidoreductase family.</text>
</comment>
<evidence type="ECO:0000313" key="7">
    <source>
        <dbReference type="Proteomes" id="UP000053317"/>
    </source>
</evidence>
<dbReference type="AlphaFoldDB" id="A0A0G2EM16"/>
<dbReference type="Pfam" id="PF05199">
    <property type="entry name" value="GMC_oxred_C"/>
    <property type="match status" value="1"/>
</dbReference>
<dbReference type="GO" id="GO:0016614">
    <property type="term" value="F:oxidoreductase activity, acting on CH-OH group of donors"/>
    <property type="evidence" value="ECO:0007669"/>
    <property type="project" value="InterPro"/>
</dbReference>
<dbReference type="PRINTS" id="PR00411">
    <property type="entry name" value="PNDRDTASEI"/>
</dbReference>
<reference evidence="6 7" key="1">
    <citation type="submission" date="2015-05" db="EMBL/GenBank/DDBJ databases">
        <title>Distinctive expansion of gene families associated with plant cell wall degradation and secondary metabolism in the genomes of grapevine trunk pathogens.</title>
        <authorList>
            <person name="Lawrence D.P."/>
            <person name="Travadon R."/>
            <person name="Rolshausen P.E."/>
            <person name="Baumgartner K."/>
        </authorList>
    </citation>
    <scope>NUCLEOTIDE SEQUENCE [LARGE SCALE GENOMIC DNA]</scope>
    <source>
        <strain evidence="6">UCRPC4</strain>
    </source>
</reference>
<dbReference type="PROSITE" id="PS00623">
    <property type="entry name" value="GMC_OXRED_1"/>
    <property type="match status" value="1"/>
</dbReference>
<reference evidence="6 7" key="2">
    <citation type="submission" date="2015-05" db="EMBL/GenBank/DDBJ databases">
        <authorList>
            <person name="Morales-Cruz A."/>
            <person name="Amrine K.C."/>
            <person name="Cantu D."/>
        </authorList>
    </citation>
    <scope>NUCLEOTIDE SEQUENCE [LARGE SCALE GENOMIC DNA]</scope>
    <source>
        <strain evidence="6">UCRPC4</strain>
    </source>
</reference>
<evidence type="ECO:0000256" key="1">
    <source>
        <dbReference type="ARBA" id="ARBA00010790"/>
    </source>
</evidence>
<evidence type="ECO:0000256" key="2">
    <source>
        <dbReference type="RuleBase" id="RU003968"/>
    </source>
</evidence>
<feature type="signal peptide" evidence="4">
    <location>
        <begin position="1"/>
        <end position="16"/>
    </location>
</feature>
<name>A0A0G2EM16_PHACM</name>
<dbReference type="Pfam" id="PF00732">
    <property type="entry name" value="GMC_oxred_N"/>
    <property type="match status" value="1"/>
</dbReference>
<gene>
    <name evidence="6" type="ORF">UCRPC4_g02981</name>
</gene>
<dbReference type="GO" id="GO:0050660">
    <property type="term" value="F:flavin adenine dinucleotide binding"/>
    <property type="evidence" value="ECO:0007669"/>
    <property type="project" value="InterPro"/>
</dbReference>
<dbReference type="Proteomes" id="UP000053317">
    <property type="component" value="Unassembled WGS sequence"/>
</dbReference>
<dbReference type="Pfam" id="PF16010">
    <property type="entry name" value="CDH-cyt"/>
    <property type="match status" value="1"/>
</dbReference>
<accession>A0A0G2EM16</accession>
<dbReference type="InterPro" id="IPR000172">
    <property type="entry name" value="GMC_OxRdtase_N"/>
</dbReference>